<organism evidence="1 2">
    <name type="scientific">Denitromonas iodatirespirans</name>
    <dbReference type="NCBI Taxonomy" id="2795389"/>
    <lineage>
        <taxon>Bacteria</taxon>
        <taxon>Pseudomonadati</taxon>
        <taxon>Pseudomonadota</taxon>
        <taxon>Betaproteobacteria</taxon>
        <taxon>Rhodocyclales</taxon>
        <taxon>Zoogloeaceae</taxon>
        <taxon>Denitromonas</taxon>
    </lineage>
</organism>
<gene>
    <name evidence="1" type="ORF">I8J34_07460</name>
</gene>
<reference evidence="2" key="1">
    <citation type="journal article" date="2022" name="ISME J.">
        <title>Genetic and phylogenetic analysis of dissimilatory iodate-reducing bacteria identifies potential niches across the world's oceans.</title>
        <authorList>
            <person name="Reyes-Umana V."/>
            <person name="Henning Z."/>
            <person name="Lee K."/>
            <person name="Barnum T.P."/>
            <person name="Coates J.D."/>
        </authorList>
    </citation>
    <scope>NUCLEOTIDE SEQUENCE [LARGE SCALE GENOMIC DNA]</scope>
    <source>
        <strain evidence="2">IR12</strain>
    </source>
</reference>
<dbReference type="AlphaFoldDB" id="A0A944D9P9"/>
<sequence>MPKRRRIPWVLIGVVLFVLAFMGRTGYDIYDKRQAMARVQAAFAEYDRADRRWARALDAALKAPGEAAAGPIREMAEAEQTVARVPASGCAARVGEQLVRAMQASRQAVMARSATESTEDAAFAAAMRGAKDVRLDYEIARARCFESPRS</sequence>
<accession>A0A944D9P9</accession>
<protein>
    <submittedName>
        <fullName evidence="1">Uncharacterized protein</fullName>
    </submittedName>
</protein>
<evidence type="ECO:0000313" key="1">
    <source>
        <dbReference type="EMBL" id="MBT0961011.1"/>
    </source>
</evidence>
<dbReference type="EMBL" id="JAEKFT010000006">
    <property type="protein sequence ID" value="MBT0961011.1"/>
    <property type="molecule type" value="Genomic_DNA"/>
</dbReference>
<evidence type="ECO:0000313" key="2">
    <source>
        <dbReference type="Proteomes" id="UP000694660"/>
    </source>
</evidence>
<dbReference type="Proteomes" id="UP000694660">
    <property type="component" value="Unassembled WGS sequence"/>
</dbReference>
<keyword evidence="2" id="KW-1185">Reference proteome</keyword>
<comment type="caution">
    <text evidence="1">The sequence shown here is derived from an EMBL/GenBank/DDBJ whole genome shotgun (WGS) entry which is preliminary data.</text>
</comment>
<proteinExistence type="predicted"/>
<name>A0A944D9P9_DENI1</name>
<dbReference type="RefSeq" id="WP_214360770.1">
    <property type="nucleotide sequence ID" value="NZ_JAEKFT010000006.1"/>
</dbReference>